<dbReference type="PANTHER" id="PTHR35610:SF8">
    <property type="entry name" value="3-ISOPROPYLMALATE DEHYDRATASE"/>
    <property type="match status" value="1"/>
</dbReference>
<gene>
    <name evidence="1" type="ORF">HA271_06900</name>
</gene>
<protein>
    <submittedName>
        <fullName evidence="1">Proteasome assembly chaperone family protein</fullName>
    </submittedName>
</protein>
<evidence type="ECO:0000313" key="1">
    <source>
        <dbReference type="EMBL" id="HII84555.1"/>
    </source>
</evidence>
<evidence type="ECO:0000313" key="2">
    <source>
        <dbReference type="Proteomes" id="UP000586031"/>
    </source>
</evidence>
<accession>A0A7J4TJE5</accession>
<dbReference type="AlphaFoldDB" id="A0A7J4TJE5"/>
<dbReference type="GO" id="GO:0000502">
    <property type="term" value="C:proteasome complex"/>
    <property type="evidence" value="ECO:0007669"/>
    <property type="project" value="UniProtKB-KW"/>
</dbReference>
<dbReference type="Proteomes" id="UP000586031">
    <property type="component" value="Unassembled WGS sequence"/>
</dbReference>
<name>A0A7J4TJE5_9EURY</name>
<organism evidence="1 2">
    <name type="scientific">Methanobacterium subterraneum</name>
    <dbReference type="NCBI Taxonomy" id="59277"/>
    <lineage>
        <taxon>Archaea</taxon>
        <taxon>Methanobacteriati</taxon>
        <taxon>Methanobacteriota</taxon>
        <taxon>Methanomada group</taxon>
        <taxon>Methanobacteria</taxon>
        <taxon>Methanobacteriales</taxon>
        <taxon>Methanobacteriaceae</taxon>
        <taxon>Methanobacterium</taxon>
    </lineage>
</organism>
<dbReference type="Pfam" id="PF09754">
    <property type="entry name" value="PAC2"/>
    <property type="match status" value="1"/>
</dbReference>
<proteinExistence type="predicted"/>
<sequence length="97" mass="10380">LGELDLPILPFGNINGLSGTLLTRSIASDIPASCLFAEVLNQYPDPRAAASVVDVLNRMVNIEVNSEPLLKEAEEIESRLKELAQAVQGEGESPAYS</sequence>
<comment type="caution">
    <text evidence="1">The sequence shown here is derived from an EMBL/GenBank/DDBJ whole genome shotgun (WGS) entry which is preliminary data.</text>
</comment>
<dbReference type="EMBL" id="DUHE01000193">
    <property type="protein sequence ID" value="HII84555.1"/>
    <property type="molecule type" value="Genomic_DNA"/>
</dbReference>
<dbReference type="SUPFAM" id="SSF159659">
    <property type="entry name" value="Cgl1923-like"/>
    <property type="match status" value="1"/>
</dbReference>
<reference evidence="2" key="1">
    <citation type="journal article" date="2020" name="bioRxiv">
        <title>A rank-normalized archaeal taxonomy based on genome phylogeny resolves widespread incomplete and uneven classifications.</title>
        <authorList>
            <person name="Rinke C."/>
            <person name="Chuvochina M."/>
            <person name="Mussig A.J."/>
            <person name="Chaumeil P.-A."/>
            <person name="Waite D.W."/>
            <person name="Whitman W.B."/>
            <person name="Parks D.H."/>
            <person name="Hugenholtz P."/>
        </authorList>
    </citation>
    <scope>NUCLEOTIDE SEQUENCE [LARGE SCALE GENOMIC DNA]</scope>
</reference>
<feature type="non-terminal residue" evidence="1">
    <location>
        <position position="1"/>
    </location>
</feature>
<dbReference type="Gene3D" id="3.40.50.10900">
    <property type="entry name" value="PAC-like subunit"/>
    <property type="match status" value="1"/>
</dbReference>
<dbReference type="PANTHER" id="PTHR35610">
    <property type="entry name" value="3-ISOPROPYLMALATE DEHYDRATASE-RELATED"/>
    <property type="match status" value="1"/>
</dbReference>
<dbReference type="InterPro" id="IPR038389">
    <property type="entry name" value="PSMG2_sf"/>
</dbReference>
<keyword evidence="1" id="KW-0647">Proteasome</keyword>
<dbReference type="InterPro" id="IPR019151">
    <property type="entry name" value="Proteasome_assmbl_chaperone_2"/>
</dbReference>